<evidence type="ECO:0000256" key="1">
    <source>
        <dbReference type="SAM" id="MobiDB-lite"/>
    </source>
</evidence>
<dbReference type="OrthoDB" id="591557at2759"/>
<evidence type="ECO:0000259" key="2">
    <source>
        <dbReference type="Pfam" id="PF08268"/>
    </source>
</evidence>
<accession>A0A7J0G8F5</accession>
<dbReference type="InterPro" id="IPR050796">
    <property type="entry name" value="SCF_F-box_component"/>
</dbReference>
<evidence type="ECO:0000313" key="3">
    <source>
        <dbReference type="EMBL" id="GFZ07084.1"/>
    </source>
</evidence>
<proteinExistence type="predicted"/>
<dbReference type="InterPro" id="IPR017451">
    <property type="entry name" value="F-box-assoc_interact_dom"/>
</dbReference>
<comment type="caution">
    <text evidence="3">The sequence shown here is derived from an EMBL/GenBank/DDBJ whole genome shotgun (WGS) entry which is preliminary data.</text>
</comment>
<dbReference type="PANTHER" id="PTHR31672:SF13">
    <property type="entry name" value="F-BOX PROTEIN CPR30-LIKE"/>
    <property type="match status" value="1"/>
</dbReference>
<dbReference type="AlphaFoldDB" id="A0A7J0G8F5"/>
<dbReference type="Proteomes" id="UP000585474">
    <property type="component" value="Unassembled WGS sequence"/>
</dbReference>
<organism evidence="3 4">
    <name type="scientific">Actinidia rufa</name>
    <dbReference type="NCBI Taxonomy" id="165716"/>
    <lineage>
        <taxon>Eukaryota</taxon>
        <taxon>Viridiplantae</taxon>
        <taxon>Streptophyta</taxon>
        <taxon>Embryophyta</taxon>
        <taxon>Tracheophyta</taxon>
        <taxon>Spermatophyta</taxon>
        <taxon>Magnoliopsida</taxon>
        <taxon>eudicotyledons</taxon>
        <taxon>Gunneridae</taxon>
        <taxon>Pentapetalae</taxon>
        <taxon>asterids</taxon>
        <taxon>Ericales</taxon>
        <taxon>Actinidiaceae</taxon>
        <taxon>Actinidia</taxon>
    </lineage>
</organism>
<dbReference type="EMBL" id="BJWL01000019">
    <property type="protein sequence ID" value="GFZ07084.1"/>
    <property type="molecule type" value="Genomic_DNA"/>
</dbReference>
<dbReference type="NCBIfam" id="TIGR01640">
    <property type="entry name" value="F_box_assoc_1"/>
    <property type="match status" value="1"/>
</dbReference>
<reference evidence="3 4" key="1">
    <citation type="submission" date="2019-07" db="EMBL/GenBank/DDBJ databases">
        <title>De Novo Assembly of kiwifruit Actinidia rufa.</title>
        <authorList>
            <person name="Sugita-Konishi S."/>
            <person name="Sato K."/>
            <person name="Mori E."/>
            <person name="Abe Y."/>
            <person name="Kisaki G."/>
            <person name="Hamano K."/>
            <person name="Suezawa K."/>
            <person name="Otani M."/>
            <person name="Fukuda T."/>
            <person name="Manabe T."/>
            <person name="Gomi K."/>
            <person name="Tabuchi M."/>
            <person name="Akimitsu K."/>
            <person name="Kataoka I."/>
        </authorList>
    </citation>
    <scope>NUCLEOTIDE SEQUENCE [LARGE SCALE GENOMIC DNA]</scope>
    <source>
        <strain evidence="4">cv. Fuchu</strain>
    </source>
</reference>
<dbReference type="InterPro" id="IPR013187">
    <property type="entry name" value="F-box-assoc_dom_typ3"/>
</dbReference>
<dbReference type="Pfam" id="PF08268">
    <property type="entry name" value="FBA_3"/>
    <property type="match status" value="1"/>
</dbReference>
<name>A0A7J0G8F5_9ERIC</name>
<dbReference type="PANTHER" id="PTHR31672">
    <property type="entry name" value="BNACNNG10540D PROTEIN"/>
    <property type="match status" value="1"/>
</dbReference>
<keyword evidence="4" id="KW-1185">Reference proteome</keyword>
<feature type="domain" description="F-box associated beta-propeller type 3" evidence="2">
    <location>
        <begin position="89"/>
        <end position="291"/>
    </location>
</feature>
<evidence type="ECO:0000313" key="4">
    <source>
        <dbReference type="Proteomes" id="UP000585474"/>
    </source>
</evidence>
<feature type="region of interest" description="Disordered" evidence="1">
    <location>
        <begin position="1"/>
        <end position="21"/>
    </location>
</feature>
<gene>
    <name evidence="3" type="ORF">Acr_19g0000210</name>
</gene>
<protein>
    <recommendedName>
        <fullName evidence="2">F-box associated beta-propeller type 3 domain-containing protein</fullName>
    </recommendedName>
</protein>
<sequence>MSPPVGARRQHTIPTSGQAPPPFQARLQIMAHSNGIPDFIKTHLNRSTQTKTNLSLILSDTIEPRLYSLGLDSLERAIELNPPLKKNRTRVWGSSNGLLCLANAAHDVVLWNPLTKRYHKLPVSPVENPSYVYSYKTVVYGFGYDSVFDDYKVVKIMQFHVVKHEGGCMDSEVYVFCLKSNSWRTVSALLFFLARGQDHGLLASGALHWDVIVREGDEASVIVAFDIVREGYYLLPQPEYEDPNFGLLSLGVLEGCLCVLCSYSEVGVDIWVMEEYGVKESWAKLISIKNSISSKVIEKVGIRGLPEEFQVMVCSGSLVPLGSGGCASDGKKQAAKVERKRKINRKKG</sequence>